<sequence>MRSASPIFFNSMQLKNLILYLNLKAPISISIPPFDCTDAG</sequence>
<name>C8PJH6_9BACT</name>
<accession>C8PJH6</accession>
<protein>
    <submittedName>
        <fullName evidence="1">Uncharacterized protein</fullName>
    </submittedName>
</protein>
<keyword evidence="2" id="KW-1185">Reference proteome</keyword>
<proteinExistence type="predicted"/>
<reference evidence="1 2" key="1">
    <citation type="submission" date="2009-07" db="EMBL/GenBank/DDBJ databases">
        <authorList>
            <person name="Madupu R."/>
            <person name="Sebastian Y."/>
            <person name="Durkin A.S."/>
            <person name="Torralba M."/>
            <person name="Methe B."/>
            <person name="Sutton G.G."/>
            <person name="Strausberg R.L."/>
            <person name="Nelson K.E."/>
        </authorList>
    </citation>
    <scope>NUCLEOTIDE SEQUENCE [LARGE SCALE GENOMIC DNA]</scope>
    <source>
        <strain evidence="1 2">RM3268</strain>
    </source>
</reference>
<dbReference type="Proteomes" id="UP000005709">
    <property type="component" value="Unassembled WGS sequence"/>
</dbReference>
<evidence type="ECO:0000313" key="1">
    <source>
        <dbReference type="EMBL" id="EEV17081.1"/>
    </source>
</evidence>
<organism evidence="1 2">
    <name type="scientific">Campylobacter gracilis RM3268</name>
    <dbReference type="NCBI Taxonomy" id="553220"/>
    <lineage>
        <taxon>Bacteria</taxon>
        <taxon>Pseudomonadati</taxon>
        <taxon>Campylobacterota</taxon>
        <taxon>Epsilonproteobacteria</taxon>
        <taxon>Campylobacterales</taxon>
        <taxon>Campylobacteraceae</taxon>
        <taxon>Campylobacter</taxon>
    </lineage>
</organism>
<comment type="caution">
    <text evidence="1">The sequence shown here is derived from an EMBL/GenBank/DDBJ whole genome shotgun (WGS) entry which is preliminary data.</text>
</comment>
<dbReference type="EMBL" id="ACYG01000027">
    <property type="protein sequence ID" value="EEV17081.1"/>
    <property type="molecule type" value="Genomic_DNA"/>
</dbReference>
<dbReference type="AlphaFoldDB" id="C8PJH6"/>
<gene>
    <name evidence="1" type="ORF">CAMGR0001_1376</name>
</gene>
<evidence type="ECO:0000313" key="2">
    <source>
        <dbReference type="Proteomes" id="UP000005709"/>
    </source>
</evidence>